<dbReference type="AlphaFoldDB" id="Q2NJ03"/>
<keyword evidence="3 7" id="KW-0540">Nuclease</keyword>
<keyword evidence="2 7" id="KW-0819">tRNA processing</keyword>
<protein>
    <recommendedName>
        <fullName evidence="7 8">Ribonuclease P protein component</fullName>
        <shortName evidence="7">RNase P protein</shortName>
        <shortName evidence="7">RNaseP protein</shortName>
        <ecNumber evidence="7 8">3.1.26.5</ecNumber>
    </recommendedName>
    <alternativeName>
        <fullName evidence="7">Protein C5</fullName>
    </alternativeName>
</protein>
<dbReference type="GO" id="GO:0042781">
    <property type="term" value="F:3'-tRNA processing endoribonuclease activity"/>
    <property type="evidence" value="ECO:0007669"/>
    <property type="project" value="TreeGrafter"/>
</dbReference>
<comment type="similarity">
    <text evidence="7">Belongs to the RnpA family.</text>
</comment>
<dbReference type="PANTHER" id="PTHR33992">
    <property type="entry name" value="RIBONUCLEASE P PROTEIN COMPONENT"/>
    <property type="match status" value="1"/>
</dbReference>
<keyword evidence="6 7" id="KW-0694">RNA-binding</keyword>
<dbReference type="InterPro" id="IPR014721">
    <property type="entry name" value="Ribsml_uS5_D2-typ_fold_subgr"/>
</dbReference>
<dbReference type="GO" id="GO:0001682">
    <property type="term" value="P:tRNA 5'-leader removal"/>
    <property type="evidence" value="ECO:0007669"/>
    <property type="project" value="UniProtKB-UniRule"/>
</dbReference>
<evidence type="ECO:0000256" key="6">
    <source>
        <dbReference type="ARBA" id="ARBA00022884"/>
    </source>
</evidence>
<evidence type="ECO:0000313" key="10">
    <source>
        <dbReference type="Proteomes" id="UP000001934"/>
    </source>
</evidence>
<dbReference type="HOGENOM" id="CLU_117179_9_1_14"/>
<dbReference type="Proteomes" id="UP000001934">
    <property type="component" value="Chromosome"/>
</dbReference>
<sequence length="128" mass="15222">MNIKVKNFRIINKMKRKYILKKENEITPVFKSKKRYGNSFFIIYYVKQTTFPHFKFALSVGKKYGKAHERNLIKRRLRAIISSFSPCLNPKMCFVIVIKAPAKTLTFKQLKTFFFQFATKTRILLSNN</sequence>
<dbReference type="Pfam" id="PF00825">
    <property type="entry name" value="Ribonuclease_P"/>
    <property type="match status" value="1"/>
</dbReference>
<dbReference type="GO" id="GO:0004526">
    <property type="term" value="F:ribonuclease P activity"/>
    <property type="evidence" value="ECO:0007669"/>
    <property type="project" value="UniProtKB-UniRule"/>
</dbReference>
<dbReference type="Gene3D" id="3.30.230.10">
    <property type="match status" value="1"/>
</dbReference>
<evidence type="ECO:0000256" key="4">
    <source>
        <dbReference type="ARBA" id="ARBA00022759"/>
    </source>
</evidence>
<dbReference type="InterPro" id="IPR020568">
    <property type="entry name" value="Ribosomal_Su5_D2-typ_SF"/>
</dbReference>
<dbReference type="InterPro" id="IPR020539">
    <property type="entry name" value="RNase_P_CS"/>
</dbReference>
<reference evidence="9 10" key="1">
    <citation type="journal article" date="2006" name="J. Bacteriol.">
        <title>Living with genome instability: the adaptation of phytoplasmas to diverse environments of their insect and plant hosts.</title>
        <authorList>
            <person name="Bai X."/>
            <person name="Zhang J."/>
            <person name="Ewing A."/>
            <person name="Miller S.A."/>
            <person name="Jancso Radek A."/>
            <person name="Shevchenko D.V."/>
            <person name="Tsukerman K."/>
            <person name="Walunas T."/>
            <person name="Lapidus A."/>
            <person name="Campbell J.W."/>
            <person name="Hogenhout S.A."/>
        </authorList>
    </citation>
    <scope>NUCLEOTIDE SEQUENCE [LARGE SCALE GENOMIC DNA]</scope>
    <source>
        <strain evidence="9 10">AYWB</strain>
    </source>
</reference>
<proteinExistence type="inferred from homology"/>
<dbReference type="PANTHER" id="PTHR33992:SF1">
    <property type="entry name" value="RIBONUCLEASE P PROTEIN COMPONENT"/>
    <property type="match status" value="1"/>
</dbReference>
<dbReference type="InterPro" id="IPR000100">
    <property type="entry name" value="RNase_P"/>
</dbReference>
<comment type="catalytic activity">
    <reaction evidence="7">
        <text>Endonucleolytic cleavage of RNA, removing 5'-extranucleotides from tRNA precursor.</text>
        <dbReference type="EC" id="3.1.26.5"/>
    </reaction>
</comment>
<dbReference type="EC" id="3.1.26.5" evidence="7 8"/>
<evidence type="ECO:0000256" key="8">
    <source>
        <dbReference type="NCBIfam" id="TIGR00188"/>
    </source>
</evidence>
<gene>
    <name evidence="7 9" type="primary">rnpA</name>
    <name evidence="9" type="ordered locus">AYWB_473</name>
</gene>
<evidence type="ECO:0000256" key="7">
    <source>
        <dbReference type="HAMAP-Rule" id="MF_00227"/>
    </source>
</evidence>
<dbReference type="SUPFAM" id="SSF54211">
    <property type="entry name" value="Ribosomal protein S5 domain 2-like"/>
    <property type="match status" value="1"/>
</dbReference>
<dbReference type="PROSITE" id="PS00648">
    <property type="entry name" value="RIBONUCLEASE_P"/>
    <property type="match status" value="1"/>
</dbReference>
<evidence type="ECO:0000256" key="1">
    <source>
        <dbReference type="ARBA" id="ARBA00002663"/>
    </source>
</evidence>
<dbReference type="STRING" id="322098.AYWB_473"/>
<evidence type="ECO:0000313" key="9">
    <source>
        <dbReference type="EMBL" id="ABC65590.1"/>
    </source>
</evidence>
<dbReference type="eggNOG" id="COG0594">
    <property type="taxonomic scope" value="Bacteria"/>
</dbReference>
<name>Q2NJ03_AYWBP</name>
<organism evidence="9 10">
    <name type="scientific">Aster yellows witches'-broom phytoplasma (strain AYWB)</name>
    <dbReference type="NCBI Taxonomy" id="322098"/>
    <lineage>
        <taxon>Bacteria</taxon>
        <taxon>Bacillati</taxon>
        <taxon>Mycoplasmatota</taxon>
        <taxon>Mollicutes</taxon>
        <taxon>Acholeplasmatales</taxon>
        <taxon>Acholeplasmataceae</taxon>
        <taxon>Candidatus Phytoplasma</taxon>
        <taxon>16SrI (Aster yellows group)</taxon>
    </lineage>
</organism>
<evidence type="ECO:0000256" key="5">
    <source>
        <dbReference type="ARBA" id="ARBA00022801"/>
    </source>
</evidence>
<dbReference type="EMBL" id="CP000061">
    <property type="protein sequence ID" value="ABC65590.1"/>
    <property type="molecule type" value="Genomic_DNA"/>
</dbReference>
<dbReference type="GO" id="GO:0030677">
    <property type="term" value="C:ribonuclease P complex"/>
    <property type="evidence" value="ECO:0007669"/>
    <property type="project" value="TreeGrafter"/>
</dbReference>
<dbReference type="KEGG" id="ayw:AYWB_473"/>
<keyword evidence="5 7" id="KW-0378">Hydrolase</keyword>
<evidence type="ECO:0000256" key="2">
    <source>
        <dbReference type="ARBA" id="ARBA00022694"/>
    </source>
</evidence>
<dbReference type="HAMAP" id="MF_00227">
    <property type="entry name" value="RNase_P"/>
    <property type="match status" value="1"/>
</dbReference>
<keyword evidence="10" id="KW-1185">Reference proteome</keyword>
<comment type="function">
    <text evidence="1 7">RNaseP catalyzes the removal of the 5'-leader sequence from pre-tRNA to produce the mature 5'-terminus. It can also cleave other RNA substrates such as 4.5S RNA. The protein component plays an auxiliary but essential role in vivo by binding to the 5'-leader sequence and broadening the substrate specificity of the ribozyme.</text>
</comment>
<evidence type="ECO:0000256" key="3">
    <source>
        <dbReference type="ARBA" id="ARBA00022722"/>
    </source>
</evidence>
<dbReference type="GO" id="GO:0000049">
    <property type="term" value="F:tRNA binding"/>
    <property type="evidence" value="ECO:0007669"/>
    <property type="project" value="UniProtKB-UniRule"/>
</dbReference>
<accession>Q2NJ03</accession>
<keyword evidence="4 7" id="KW-0255">Endonuclease</keyword>
<comment type="subunit">
    <text evidence="7">Consists of a catalytic RNA component (M1 or rnpB) and a protein subunit.</text>
</comment>
<dbReference type="NCBIfam" id="TIGR00188">
    <property type="entry name" value="rnpA"/>
    <property type="match status" value="1"/>
</dbReference>
<dbReference type="PhylomeDB" id="Q2NJ03"/>